<dbReference type="PANTHER" id="PTHR42919">
    <property type="entry name" value="N-ALPHA-ACETYLTRANSFERASE"/>
    <property type="match status" value="1"/>
</dbReference>
<keyword evidence="3" id="KW-1185">Reference proteome</keyword>
<sequence length="297" mass="32580">MRGQWSNDYGVKALLAASPSSLTAGRLSWWRSGGGGSFVAPVASKPLAANRRGVGAGAGGSVANGWSAAAAGSGRKEVGGERRGHSFRMVTRLEIVNDADIPETAEFFVENFWDDAVAPSQKRSLVRELVSDYRRRYGTLMGNRKLQSMLMVARGNGGEIIGCIAVEVSVCMGERVGVKARGISPNAEGAELRPILANLAVARSERRKGLAKRLVKHCEDVCRGWGYDEVLLLVEENNKRARRLYSKLGYKMLFRDTKAKKILPDSYQIRDVPCVNVCMRRDLNANIFSNLFAMIRQ</sequence>
<dbReference type="Pfam" id="PF00583">
    <property type="entry name" value="Acetyltransf_1"/>
    <property type="match status" value="1"/>
</dbReference>
<accession>D7FR70</accession>
<protein>
    <recommendedName>
        <fullName evidence="1">N-acetyltransferase domain-containing protein</fullName>
    </recommendedName>
</protein>
<name>D7FR70_ECTSI</name>
<dbReference type="AlphaFoldDB" id="D7FR70"/>
<evidence type="ECO:0000313" key="2">
    <source>
        <dbReference type="EMBL" id="CBJ49195.1"/>
    </source>
</evidence>
<reference evidence="2 3" key="1">
    <citation type="journal article" date="2010" name="Nature">
        <title>The Ectocarpus genome and the independent evolution of multicellularity in brown algae.</title>
        <authorList>
            <person name="Cock J.M."/>
            <person name="Sterck L."/>
            <person name="Rouze P."/>
            <person name="Scornet D."/>
            <person name="Allen A.E."/>
            <person name="Amoutzias G."/>
            <person name="Anthouard V."/>
            <person name="Artiguenave F."/>
            <person name="Aury J.M."/>
            <person name="Badger J.H."/>
            <person name="Beszteri B."/>
            <person name="Billiau K."/>
            <person name="Bonnet E."/>
            <person name="Bothwell J.H."/>
            <person name="Bowler C."/>
            <person name="Boyen C."/>
            <person name="Brownlee C."/>
            <person name="Carrano C.J."/>
            <person name="Charrier B."/>
            <person name="Cho G.Y."/>
            <person name="Coelho S.M."/>
            <person name="Collen J."/>
            <person name="Corre E."/>
            <person name="Da Silva C."/>
            <person name="Delage L."/>
            <person name="Delaroque N."/>
            <person name="Dittami S.M."/>
            <person name="Doulbeau S."/>
            <person name="Elias M."/>
            <person name="Farnham G."/>
            <person name="Gachon C.M."/>
            <person name="Gschloessl B."/>
            <person name="Heesch S."/>
            <person name="Jabbari K."/>
            <person name="Jubin C."/>
            <person name="Kawai H."/>
            <person name="Kimura K."/>
            <person name="Kloareg B."/>
            <person name="Kupper F.C."/>
            <person name="Lang D."/>
            <person name="Le Bail A."/>
            <person name="Leblanc C."/>
            <person name="Lerouge P."/>
            <person name="Lohr M."/>
            <person name="Lopez P.J."/>
            <person name="Martens C."/>
            <person name="Maumus F."/>
            <person name="Michel G."/>
            <person name="Miranda-Saavedra D."/>
            <person name="Morales J."/>
            <person name="Moreau H."/>
            <person name="Motomura T."/>
            <person name="Nagasato C."/>
            <person name="Napoli C.A."/>
            <person name="Nelson D.R."/>
            <person name="Nyvall-Collen P."/>
            <person name="Peters A.F."/>
            <person name="Pommier C."/>
            <person name="Potin P."/>
            <person name="Poulain J."/>
            <person name="Quesneville H."/>
            <person name="Read B."/>
            <person name="Rensing S.A."/>
            <person name="Ritter A."/>
            <person name="Rousvoal S."/>
            <person name="Samanta M."/>
            <person name="Samson G."/>
            <person name="Schroeder D.C."/>
            <person name="Segurens B."/>
            <person name="Strittmatter M."/>
            <person name="Tonon T."/>
            <person name="Tregear J.W."/>
            <person name="Valentin K."/>
            <person name="von Dassow P."/>
            <person name="Yamagishi T."/>
            <person name="Van de Peer Y."/>
            <person name="Wincker P."/>
        </authorList>
    </citation>
    <scope>NUCLEOTIDE SEQUENCE [LARGE SCALE GENOMIC DNA]</scope>
    <source>
        <strain evidence="3">Ec32 / CCAP1310/4</strain>
    </source>
</reference>
<dbReference type="Gene3D" id="3.40.630.30">
    <property type="match status" value="1"/>
</dbReference>
<dbReference type="EMBL" id="FN649731">
    <property type="protein sequence ID" value="CBJ49195.1"/>
    <property type="molecule type" value="Genomic_DNA"/>
</dbReference>
<evidence type="ECO:0000259" key="1">
    <source>
        <dbReference type="PROSITE" id="PS51186"/>
    </source>
</evidence>
<dbReference type="GO" id="GO:0008080">
    <property type="term" value="F:N-acetyltransferase activity"/>
    <property type="evidence" value="ECO:0007669"/>
    <property type="project" value="TreeGrafter"/>
</dbReference>
<organism evidence="2 3">
    <name type="scientific">Ectocarpus siliculosus</name>
    <name type="common">Brown alga</name>
    <name type="synonym">Conferva siliculosa</name>
    <dbReference type="NCBI Taxonomy" id="2880"/>
    <lineage>
        <taxon>Eukaryota</taxon>
        <taxon>Sar</taxon>
        <taxon>Stramenopiles</taxon>
        <taxon>Ochrophyta</taxon>
        <taxon>PX clade</taxon>
        <taxon>Phaeophyceae</taxon>
        <taxon>Ectocarpales</taxon>
        <taxon>Ectocarpaceae</taxon>
        <taxon>Ectocarpus</taxon>
    </lineage>
</organism>
<dbReference type="InterPro" id="IPR051556">
    <property type="entry name" value="N-term/lysine_N-AcTrnsfr"/>
</dbReference>
<dbReference type="Proteomes" id="UP000002630">
    <property type="component" value="Linkage Group LG06"/>
</dbReference>
<gene>
    <name evidence="2" type="ORF">Esi_0211_0016</name>
</gene>
<dbReference type="CDD" id="cd04301">
    <property type="entry name" value="NAT_SF"/>
    <property type="match status" value="1"/>
</dbReference>
<evidence type="ECO:0000313" key="3">
    <source>
        <dbReference type="Proteomes" id="UP000002630"/>
    </source>
</evidence>
<dbReference type="OrthoDB" id="249099at2759"/>
<dbReference type="InterPro" id="IPR000182">
    <property type="entry name" value="GNAT_dom"/>
</dbReference>
<dbReference type="InterPro" id="IPR016181">
    <property type="entry name" value="Acyl_CoA_acyltransferase"/>
</dbReference>
<dbReference type="SUPFAM" id="SSF55729">
    <property type="entry name" value="Acyl-CoA N-acyltransferases (Nat)"/>
    <property type="match status" value="1"/>
</dbReference>
<feature type="domain" description="N-acetyltransferase" evidence="1">
    <location>
        <begin position="91"/>
        <end position="284"/>
    </location>
</feature>
<dbReference type="GO" id="GO:0031415">
    <property type="term" value="C:NatA complex"/>
    <property type="evidence" value="ECO:0007669"/>
    <property type="project" value="TreeGrafter"/>
</dbReference>
<dbReference type="PROSITE" id="PS51186">
    <property type="entry name" value="GNAT"/>
    <property type="match status" value="1"/>
</dbReference>
<dbReference type="InParanoid" id="D7FR70"/>
<proteinExistence type="predicted"/>
<dbReference type="PANTHER" id="PTHR42919:SF20">
    <property type="entry name" value="GCN5-RELATED N-ACETYLTRANSFERASE 10, CHLOROPLASTIC"/>
    <property type="match status" value="1"/>
</dbReference>
<dbReference type="GO" id="GO:0007064">
    <property type="term" value="P:mitotic sister chromatid cohesion"/>
    <property type="evidence" value="ECO:0007669"/>
    <property type="project" value="TreeGrafter"/>
</dbReference>
<dbReference type="OMA" id="TTIVCMK"/>
<dbReference type="EMBL" id="FN648389">
    <property type="protein sequence ID" value="CBJ49195.1"/>
    <property type="molecule type" value="Genomic_DNA"/>
</dbReference>
<dbReference type="eggNOG" id="ENOG502S7TP">
    <property type="taxonomic scope" value="Eukaryota"/>
</dbReference>